<evidence type="ECO:0000256" key="7">
    <source>
        <dbReference type="ARBA" id="ARBA00023136"/>
    </source>
</evidence>
<evidence type="ECO:0000256" key="8">
    <source>
        <dbReference type="ARBA" id="ARBA00031339"/>
    </source>
</evidence>
<feature type="region of interest" description="Disordered" evidence="10">
    <location>
        <begin position="37"/>
        <end position="61"/>
    </location>
</feature>
<dbReference type="Pfam" id="PF20671">
    <property type="entry name" value="COG3_C"/>
    <property type="match status" value="1"/>
</dbReference>
<evidence type="ECO:0000256" key="1">
    <source>
        <dbReference type="ARBA" id="ARBA00004395"/>
    </source>
</evidence>
<dbReference type="AlphaFoldDB" id="A0A834XRD5"/>
<feature type="domain" description="Conserved oligomeric Golgi complex subunit 3 C-terminal" evidence="12">
    <location>
        <begin position="271"/>
        <end position="631"/>
    </location>
</feature>
<keyword evidence="4" id="KW-0813">Transport</keyword>
<evidence type="ECO:0000256" key="5">
    <source>
        <dbReference type="ARBA" id="ARBA00022927"/>
    </source>
</evidence>
<organism evidence="13 14">
    <name type="scientific">Aphidius gifuensis</name>
    <name type="common">Parasitoid wasp</name>
    <dbReference type="NCBI Taxonomy" id="684658"/>
    <lineage>
        <taxon>Eukaryota</taxon>
        <taxon>Metazoa</taxon>
        <taxon>Ecdysozoa</taxon>
        <taxon>Arthropoda</taxon>
        <taxon>Hexapoda</taxon>
        <taxon>Insecta</taxon>
        <taxon>Pterygota</taxon>
        <taxon>Neoptera</taxon>
        <taxon>Endopterygota</taxon>
        <taxon>Hymenoptera</taxon>
        <taxon>Apocrita</taxon>
        <taxon>Ichneumonoidea</taxon>
        <taxon>Braconidae</taxon>
        <taxon>Aphidiinae</taxon>
        <taxon>Aphidius</taxon>
    </lineage>
</organism>
<dbReference type="InterPro" id="IPR048320">
    <property type="entry name" value="COG3_N"/>
</dbReference>
<protein>
    <recommendedName>
        <fullName evidence="3">Conserved oligomeric Golgi complex subunit 3</fullName>
    </recommendedName>
    <alternativeName>
        <fullName evidence="8">Component of oligomeric Golgi complex 3</fullName>
    </alternativeName>
</protein>
<evidence type="ECO:0000256" key="6">
    <source>
        <dbReference type="ARBA" id="ARBA00023034"/>
    </source>
</evidence>
<proteinExistence type="inferred from homology"/>
<evidence type="ECO:0000256" key="4">
    <source>
        <dbReference type="ARBA" id="ARBA00022448"/>
    </source>
</evidence>
<evidence type="ECO:0000256" key="2">
    <source>
        <dbReference type="ARBA" id="ARBA00009936"/>
    </source>
</evidence>
<dbReference type="PANTHER" id="PTHR13302">
    <property type="entry name" value="CONSERVED OLIGOMERIC GOLGI COMPLEX COMPONENT 3"/>
    <property type="match status" value="1"/>
</dbReference>
<dbReference type="GO" id="GO:0000139">
    <property type="term" value="C:Golgi membrane"/>
    <property type="evidence" value="ECO:0007669"/>
    <property type="project" value="UniProtKB-SubCell"/>
</dbReference>
<evidence type="ECO:0000313" key="14">
    <source>
        <dbReference type="Proteomes" id="UP000639338"/>
    </source>
</evidence>
<accession>A0A834XRD5</accession>
<evidence type="ECO:0000313" key="13">
    <source>
        <dbReference type="EMBL" id="KAF7992085.1"/>
    </source>
</evidence>
<dbReference type="Pfam" id="PF04136">
    <property type="entry name" value="COG3_N"/>
    <property type="match status" value="1"/>
</dbReference>
<dbReference type="GO" id="GO:0017119">
    <property type="term" value="C:Golgi transport complex"/>
    <property type="evidence" value="ECO:0007669"/>
    <property type="project" value="TreeGrafter"/>
</dbReference>
<keyword evidence="6" id="KW-0333">Golgi apparatus</keyword>
<keyword evidence="5" id="KW-0653">Protein transport</keyword>
<evidence type="ECO:0000259" key="12">
    <source>
        <dbReference type="Pfam" id="PF20671"/>
    </source>
</evidence>
<evidence type="ECO:0000256" key="3">
    <source>
        <dbReference type="ARBA" id="ARBA00020976"/>
    </source>
</evidence>
<keyword evidence="9" id="KW-0175">Coiled coil</keyword>
<feature type="region of interest" description="Disordered" evidence="10">
    <location>
        <begin position="811"/>
        <end position="840"/>
    </location>
</feature>
<dbReference type="GO" id="GO:0006891">
    <property type="term" value="P:intra-Golgi vesicle-mediated transport"/>
    <property type="evidence" value="ECO:0007669"/>
    <property type="project" value="TreeGrafter"/>
</dbReference>
<evidence type="ECO:0000256" key="10">
    <source>
        <dbReference type="SAM" id="MobiDB-lite"/>
    </source>
</evidence>
<gene>
    <name evidence="13" type="ORF">HCN44_001410</name>
</gene>
<comment type="similarity">
    <text evidence="2">Belongs to the COG3 family.</text>
</comment>
<dbReference type="GO" id="GO:0007030">
    <property type="term" value="P:Golgi organization"/>
    <property type="evidence" value="ECO:0007669"/>
    <property type="project" value="TreeGrafter"/>
</dbReference>
<keyword evidence="14" id="KW-1185">Reference proteome</keyword>
<dbReference type="PANTHER" id="PTHR13302:SF8">
    <property type="entry name" value="CONSERVED OLIGOMERIC GOLGI COMPLEX SUBUNIT 3"/>
    <property type="match status" value="1"/>
</dbReference>
<evidence type="ECO:0000256" key="9">
    <source>
        <dbReference type="SAM" id="Coils"/>
    </source>
</evidence>
<feature type="domain" description="Conserved oligomeric Golgi complex subunit 3 N-terminal" evidence="11">
    <location>
        <begin position="93"/>
        <end position="236"/>
    </location>
</feature>
<name>A0A834XRD5_APHGI</name>
<feature type="coiled-coil region" evidence="9">
    <location>
        <begin position="95"/>
        <end position="156"/>
    </location>
</feature>
<comment type="subcellular location">
    <subcellularLocation>
        <location evidence="1">Golgi apparatus membrane</location>
        <topology evidence="1">Peripheral membrane protein</topology>
    </subcellularLocation>
</comment>
<dbReference type="GO" id="GO:0005801">
    <property type="term" value="C:cis-Golgi network"/>
    <property type="evidence" value="ECO:0007669"/>
    <property type="project" value="InterPro"/>
</dbReference>
<dbReference type="GO" id="GO:0006886">
    <property type="term" value="P:intracellular protein transport"/>
    <property type="evidence" value="ECO:0007669"/>
    <property type="project" value="InterPro"/>
</dbReference>
<dbReference type="InterPro" id="IPR007265">
    <property type="entry name" value="COG_su3"/>
</dbReference>
<comment type="caution">
    <text evidence="13">The sequence shown here is derived from an EMBL/GenBank/DDBJ whole genome shotgun (WGS) entry which is preliminary data.</text>
</comment>
<dbReference type="Proteomes" id="UP000639338">
    <property type="component" value="Unassembled WGS sequence"/>
</dbReference>
<dbReference type="OrthoDB" id="296793at2759"/>
<reference evidence="13 14" key="1">
    <citation type="submission" date="2020-08" db="EMBL/GenBank/DDBJ databases">
        <title>Aphidius gifuensis genome sequencing and assembly.</title>
        <authorList>
            <person name="Du Z."/>
        </authorList>
    </citation>
    <scope>NUCLEOTIDE SEQUENCE [LARGE SCALE GENOMIC DNA]</scope>
    <source>
        <strain evidence="13">YNYX2018</strain>
        <tissue evidence="13">Adults</tissue>
    </source>
</reference>
<dbReference type="InterPro" id="IPR048685">
    <property type="entry name" value="COG3_C"/>
</dbReference>
<sequence length="840" mass="96849">MNLINWDRMEDALAPLSDKQKYLIACLEEEVMKTDVENYNSPSSKPTDDSLNQQQHDDDNKQIEKIETCRELLKLYATLETKCESSEYTRYSNYLEQLKTRRDECQSLCKNIEDALDDFAQLSRQYAIVSGKTTSLHSATEQLISEQEKLNDLVNQIGQYTKYFKESNFIMDKLDSPSLSVRSDTFIDITEKIEKNIEFMEKNDKFKEASSYLVKYRHCQSRVINMMHNWIMSLLDEATKSILNQNEDFSELNHQGQTDSSLINTPDTIMALLYGRFQQILPKMRPIVNIIEKRSYKRQEYDSLLADCHQKYLTKRGMVLVPSVQMGLQSAKDKYNGDHCSHVRHACSLLLHASIDEYRLFYQFFDKKTSALTEYLESLCTSLYDSLRPSIINIIHLETLAEICCILRIEMLEEHVHNNMEALEGFGNVCLQLLHDAQERLVYRAHLYLQSDIQGYNPSPGDLAYPDKLKMMEDIAESLREEDRQARIKKISVTSLVPSVIGSSNESLNLKQEQQQQQKHIAFEPLMQKSSVSNSPADLHGMWYPTVRRTLVCLSRLYRCVDRPVFQSLSHDAITFCVESVENAKEKIQQRSTEIDALLFQIKHLLILREQIAPFQVDFTIKEYSLDFSKVKTAAFGLLEKRSRLFALSNNALLEFLLEGAPRMKEHLIDSRKHVDAKLKASCQRLIQHCTDIIVEPINQLLEQSKQNNNNNDEVIKIEAQQVAKVVSESLRLIKFRLPSIQQSMQLYLANKETECILFKPIRNNVVGIFAQLSHFIYANYSTEEQLLIACPLPEQISIMLSSTSLSHGKSIENLKSPTSTQPEEQSSHNNNNSFADIVN</sequence>
<evidence type="ECO:0000259" key="11">
    <source>
        <dbReference type="Pfam" id="PF04136"/>
    </source>
</evidence>
<keyword evidence="7" id="KW-0472">Membrane</keyword>
<dbReference type="EMBL" id="JACMRX010000003">
    <property type="protein sequence ID" value="KAF7992085.1"/>
    <property type="molecule type" value="Genomic_DNA"/>
</dbReference>
<feature type="compositionally biased region" description="Polar residues" evidence="10">
    <location>
        <begin position="37"/>
        <end position="54"/>
    </location>
</feature>